<organism evidence="1 2">
    <name type="scientific">Fervidibacillus halotolerans</name>
    <dbReference type="NCBI Taxonomy" id="2980027"/>
    <lineage>
        <taxon>Bacteria</taxon>
        <taxon>Bacillati</taxon>
        <taxon>Bacillota</taxon>
        <taxon>Bacilli</taxon>
        <taxon>Bacillales</taxon>
        <taxon>Bacillaceae</taxon>
        <taxon>Fervidibacillus</taxon>
    </lineage>
</organism>
<accession>A0A9E8M0U1</accession>
<keyword evidence="2" id="KW-1185">Reference proteome</keyword>
<dbReference type="Proteomes" id="UP001164726">
    <property type="component" value="Chromosome"/>
</dbReference>
<evidence type="ECO:0000313" key="1">
    <source>
        <dbReference type="EMBL" id="WAA13403.1"/>
    </source>
</evidence>
<dbReference type="KEGG" id="fhl:OE105_04630"/>
<name>A0A9E8M0U1_9BACI</name>
<dbReference type="RefSeq" id="WP_275421568.1">
    <property type="nucleotide sequence ID" value="NZ_CP106877.1"/>
</dbReference>
<sequence length="49" mass="5676">MLELSKRNDRRRFLSPDLAVDLTEKIRRRLPKVGVAGSSPVFRFYSALL</sequence>
<protein>
    <submittedName>
        <fullName evidence="1">Uncharacterized protein</fullName>
    </submittedName>
</protein>
<proteinExistence type="predicted"/>
<dbReference type="EMBL" id="CP106877">
    <property type="protein sequence ID" value="WAA13403.1"/>
    <property type="molecule type" value="Genomic_DNA"/>
</dbReference>
<dbReference type="AlphaFoldDB" id="A0A9E8M0U1"/>
<gene>
    <name evidence="1" type="ORF">OE105_04630</name>
</gene>
<evidence type="ECO:0000313" key="2">
    <source>
        <dbReference type="Proteomes" id="UP001164726"/>
    </source>
</evidence>
<reference evidence="1" key="1">
    <citation type="submission" date="2022-09" db="EMBL/GenBank/DDBJ databases">
        <title>Complete Genomes of Fervidibacillus albus and Fervidibacillus halotolerans isolated from tidal flat sediments.</title>
        <authorList>
            <person name="Kwon K.K."/>
            <person name="Yang S.-H."/>
            <person name="Park M.J."/>
            <person name="Oh H.-M."/>
        </authorList>
    </citation>
    <scope>NUCLEOTIDE SEQUENCE</scope>
    <source>
        <strain evidence="1">MEBiC13594</strain>
    </source>
</reference>